<dbReference type="PANTHER" id="PTHR43046:SF14">
    <property type="entry name" value="MUTT_NUDIX FAMILY PROTEIN"/>
    <property type="match status" value="1"/>
</dbReference>
<protein>
    <submittedName>
        <fullName evidence="4">NUDIX hydrolase</fullName>
        <ecNumber evidence="4">3.6.-.-</ecNumber>
    </submittedName>
</protein>
<evidence type="ECO:0000256" key="1">
    <source>
        <dbReference type="ARBA" id="ARBA00001946"/>
    </source>
</evidence>
<feature type="domain" description="Nudix hydrolase" evidence="3">
    <location>
        <begin position="24"/>
        <end position="150"/>
    </location>
</feature>
<comment type="cofactor">
    <cofactor evidence="1">
        <name>Mg(2+)</name>
        <dbReference type="ChEBI" id="CHEBI:18420"/>
    </cofactor>
</comment>
<dbReference type="Proteomes" id="UP001172743">
    <property type="component" value="Unassembled WGS sequence"/>
</dbReference>
<reference evidence="4" key="1">
    <citation type="submission" date="2023-07" db="EMBL/GenBank/DDBJ databases">
        <title>Ureibacillus sp. isolated from freshwater well.</title>
        <authorList>
            <person name="Kirdat K."/>
            <person name="Bhatt A."/>
            <person name="Teware R."/>
            <person name="Bhavsar Y."/>
            <person name="Yadav A."/>
        </authorList>
    </citation>
    <scope>NUCLEOTIDE SEQUENCE</scope>
    <source>
        <strain evidence="4">BA0131</strain>
    </source>
</reference>
<organism evidence="4 5">
    <name type="scientific">Ureibacillus aquaedulcis</name>
    <dbReference type="NCBI Taxonomy" id="3058421"/>
    <lineage>
        <taxon>Bacteria</taxon>
        <taxon>Bacillati</taxon>
        <taxon>Bacillota</taxon>
        <taxon>Bacilli</taxon>
        <taxon>Bacillales</taxon>
        <taxon>Caryophanaceae</taxon>
        <taxon>Ureibacillus</taxon>
    </lineage>
</organism>
<keyword evidence="5" id="KW-1185">Reference proteome</keyword>
<dbReference type="SUPFAM" id="SSF55811">
    <property type="entry name" value="Nudix"/>
    <property type="match status" value="1"/>
</dbReference>
<name>A0ABT8GQ75_9BACL</name>
<dbReference type="EC" id="3.6.-.-" evidence="4"/>
<keyword evidence="2 4" id="KW-0378">Hydrolase</keyword>
<evidence type="ECO:0000313" key="5">
    <source>
        <dbReference type="Proteomes" id="UP001172743"/>
    </source>
</evidence>
<dbReference type="Pfam" id="PF00293">
    <property type="entry name" value="NUDIX"/>
    <property type="match status" value="1"/>
</dbReference>
<dbReference type="RefSeq" id="WP_301137911.1">
    <property type="nucleotide sequence ID" value="NZ_JAUHTQ010000005.1"/>
</dbReference>
<dbReference type="GO" id="GO:0016787">
    <property type="term" value="F:hydrolase activity"/>
    <property type="evidence" value="ECO:0007669"/>
    <property type="project" value="UniProtKB-KW"/>
</dbReference>
<evidence type="ECO:0000313" key="4">
    <source>
        <dbReference type="EMBL" id="MDN4493568.1"/>
    </source>
</evidence>
<accession>A0ABT8GQ75</accession>
<dbReference type="PROSITE" id="PS51462">
    <property type="entry name" value="NUDIX"/>
    <property type="match status" value="1"/>
</dbReference>
<comment type="caution">
    <text evidence="4">The sequence shown here is derived from an EMBL/GenBank/DDBJ whole genome shotgun (WGS) entry which is preliminary data.</text>
</comment>
<dbReference type="InterPro" id="IPR000086">
    <property type="entry name" value="NUDIX_hydrolase_dom"/>
</dbReference>
<dbReference type="InterPro" id="IPR015797">
    <property type="entry name" value="NUDIX_hydrolase-like_dom_sf"/>
</dbReference>
<proteinExistence type="predicted"/>
<dbReference type="PROSITE" id="PS00893">
    <property type="entry name" value="NUDIX_BOX"/>
    <property type="match status" value="1"/>
</dbReference>
<dbReference type="InterPro" id="IPR020084">
    <property type="entry name" value="NUDIX_hydrolase_CS"/>
</dbReference>
<dbReference type="EMBL" id="JAUHTQ010000005">
    <property type="protein sequence ID" value="MDN4493568.1"/>
    <property type="molecule type" value="Genomic_DNA"/>
</dbReference>
<dbReference type="PANTHER" id="PTHR43046">
    <property type="entry name" value="GDP-MANNOSE MANNOSYL HYDROLASE"/>
    <property type="match status" value="1"/>
</dbReference>
<sequence length="153" mass="17685">MTILKNNGWKYVEFITLKEEEIFQYQPVAGSFAVIKCDGKFLVCYNIWRKQWELPAGSREGKETPKDCALRELYEETGQMVSDMEFKGLLKSKNTGSGEFKLNPVYFTTIEKLQPFKENEEISAIKLWDLKEKIGSIDSVDIKILELLSDNKT</sequence>
<gene>
    <name evidence="4" type="ORF">QYB95_08470</name>
</gene>
<evidence type="ECO:0000259" key="3">
    <source>
        <dbReference type="PROSITE" id="PS51462"/>
    </source>
</evidence>
<dbReference type="Gene3D" id="3.90.79.10">
    <property type="entry name" value="Nucleoside Triphosphate Pyrophosphohydrolase"/>
    <property type="match status" value="1"/>
</dbReference>
<evidence type="ECO:0000256" key="2">
    <source>
        <dbReference type="ARBA" id="ARBA00022801"/>
    </source>
</evidence>